<proteinExistence type="predicted"/>
<accession>A0ACB9D8M5</accession>
<sequence>MSVTSITQADLETGSMSRPPTLISTDDFPNWKNRMKAYFYVTDFGQWVSTTNGPHCPMTTGADGVVAKTDPAAYIENDKLLILRDYKAFGAINMALPSDIMNMFEEYKTAQTLWQALCDFYEGNSDLKEGKKDMLQKKYDTFRSIKGEGLSKHISRFMEISSKLKQVGVVIKNSDLIKKLLDSLPQEWSIQCMLIKRQYVNEASTLSDIINTLKSFELDIEKCHTPKSH</sequence>
<comment type="caution">
    <text evidence="1">The sequence shown here is derived from an EMBL/GenBank/DDBJ whole genome shotgun (WGS) entry which is preliminary data.</text>
</comment>
<evidence type="ECO:0000313" key="2">
    <source>
        <dbReference type="Proteomes" id="UP001056120"/>
    </source>
</evidence>
<name>A0ACB9D8M5_9ASTR</name>
<organism evidence="1 2">
    <name type="scientific">Smallanthus sonchifolius</name>
    <dbReference type="NCBI Taxonomy" id="185202"/>
    <lineage>
        <taxon>Eukaryota</taxon>
        <taxon>Viridiplantae</taxon>
        <taxon>Streptophyta</taxon>
        <taxon>Embryophyta</taxon>
        <taxon>Tracheophyta</taxon>
        <taxon>Spermatophyta</taxon>
        <taxon>Magnoliopsida</taxon>
        <taxon>eudicotyledons</taxon>
        <taxon>Gunneridae</taxon>
        <taxon>Pentapetalae</taxon>
        <taxon>asterids</taxon>
        <taxon>campanulids</taxon>
        <taxon>Asterales</taxon>
        <taxon>Asteraceae</taxon>
        <taxon>Asteroideae</taxon>
        <taxon>Heliantheae alliance</taxon>
        <taxon>Millerieae</taxon>
        <taxon>Smallanthus</taxon>
    </lineage>
</organism>
<dbReference type="Proteomes" id="UP001056120">
    <property type="component" value="Linkage Group LG20"/>
</dbReference>
<dbReference type="EMBL" id="CM042037">
    <property type="protein sequence ID" value="KAI3742861.1"/>
    <property type="molecule type" value="Genomic_DNA"/>
</dbReference>
<keyword evidence="2" id="KW-1185">Reference proteome</keyword>
<gene>
    <name evidence="1" type="ORF">L1987_60558</name>
</gene>
<evidence type="ECO:0000313" key="1">
    <source>
        <dbReference type="EMBL" id="KAI3742861.1"/>
    </source>
</evidence>
<reference evidence="1 2" key="2">
    <citation type="journal article" date="2022" name="Mol. Ecol. Resour.">
        <title>The genomes of chicory, endive, great burdock and yacon provide insights into Asteraceae paleo-polyploidization history and plant inulin production.</title>
        <authorList>
            <person name="Fan W."/>
            <person name="Wang S."/>
            <person name="Wang H."/>
            <person name="Wang A."/>
            <person name="Jiang F."/>
            <person name="Liu H."/>
            <person name="Zhao H."/>
            <person name="Xu D."/>
            <person name="Zhang Y."/>
        </authorList>
    </citation>
    <scope>NUCLEOTIDE SEQUENCE [LARGE SCALE GENOMIC DNA]</scope>
    <source>
        <strain evidence="2">cv. Yunnan</strain>
        <tissue evidence="1">Leaves</tissue>
    </source>
</reference>
<reference evidence="2" key="1">
    <citation type="journal article" date="2022" name="Mol. Ecol. Resour.">
        <title>The genomes of chicory, endive, great burdock and yacon provide insights into Asteraceae palaeo-polyploidization history and plant inulin production.</title>
        <authorList>
            <person name="Fan W."/>
            <person name="Wang S."/>
            <person name="Wang H."/>
            <person name="Wang A."/>
            <person name="Jiang F."/>
            <person name="Liu H."/>
            <person name="Zhao H."/>
            <person name="Xu D."/>
            <person name="Zhang Y."/>
        </authorList>
    </citation>
    <scope>NUCLEOTIDE SEQUENCE [LARGE SCALE GENOMIC DNA]</scope>
    <source>
        <strain evidence="2">cv. Yunnan</strain>
    </source>
</reference>
<protein>
    <submittedName>
        <fullName evidence="1">Uncharacterized protein</fullName>
    </submittedName>
</protein>